<comment type="caution">
    <text evidence="3">The sequence shown here is derived from an EMBL/GenBank/DDBJ whole genome shotgun (WGS) entry which is preliminary data.</text>
</comment>
<evidence type="ECO:0000313" key="3">
    <source>
        <dbReference type="EMBL" id="CAH2226951.1"/>
    </source>
</evidence>
<reference evidence="3" key="1">
    <citation type="submission" date="2022-03" db="EMBL/GenBank/DDBJ databases">
        <authorList>
            <person name="Lindestad O."/>
        </authorList>
    </citation>
    <scope>NUCLEOTIDE SEQUENCE</scope>
</reference>
<gene>
    <name evidence="3" type="primary">jg997</name>
    <name evidence="3" type="ORF">PAEG_LOCUS7558</name>
</gene>
<feature type="domain" description="DUF7041" evidence="2">
    <location>
        <begin position="34"/>
        <end position="113"/>
    </location>
</feature>
<dbReference type="OrthoDB" id="6260718at2759"/>
<accession>A0A8S4QZR4</accession>
<feature type="compositionally biased region" description="Polar residues" evidence="1">
    <location>
        <begin position="1"/>
        <end position="16"/>
    </location>
</feature>
<dbReference type="EMBL" id="CAKXAJ010022245">
    <property type="protein sequence ID" value="CAH2226951.1"/>
    <property type="molecule type" value="Genomic_DNA"/>
</dbReference>
<sequence>MSSSSEDTARSQVNTRVRQETPKAERVSGKIKAPPFWAEKPNIWFRQDEGQFKMYGITDEETKFYQMLSSLHRQYAAEVEDIITGPPDYARLKTELIKRLSESKENKIKQLLTHEQIGSRKPSQFFRHLQYLAGYTDIPADFLKTIWTSRLPADMQSIVASQHTSTLDTLADFAERIHDIATPPEQVAGVTSLSAIEMLAQQVAELS</sequence>
<dbReference type="PANTHER" id="PTHR33327:SF3">
    <property type="entry name" value="RNA-DIRECTED DNA POLYMERASE"/>
    <property type="match status" value="1"/>
</dbReference>
<dbReference type="InterPro" id="IPR055469">
    <property type="entry name" value="DUF7041"/>
</dbReference>
<dbReference type="Pfam" id="PF23055">
    <property type="entry name" value="DUF7041"/>
    <property type="match status" value="1"/>
</dbReference>
<proteinExistence type="predicted"/>
<evidence type="ECO:0000256" key="1">
    <source>
        <dbReference type="SAM" id="MobiDB-lite"/>
    </source>
</evidence>
<feature type="non-terminal residue" evidence="3">
    <location>
        <position position="207"/>
    </location>
</feature>
<organism evidence="3 4">
    <name type="scientific">Pararge aegeria aegeria</name>
    <dbReference type="NCBI Taxonomy" id="348720"/>
    <lineage>
        <taxon>Eukaryota</taxon>
        <taxon>Metazoa</taxon>
        <taxon>Ecdysozoa</taxon>
        <taxon>Arthropoda</taxon>
        <taxon>Hexapoda</taxon>
        <taxon>Insecta</taxon>
        <taxon>Pterygota</taxon>
        <taxon>Neoptera</taxon>
        <taxon>Endopterygota</taxon>
        <taxon>Lepidoptera</taxon>
        <taxon>Glossata</taxon>
        <taxon>Ditrysia</taxon>
        <taxon>Papilionoidea</taxon>
        <taxon>Nymphalidae</taxon>
        <taxon>Satyrinae</taxon>
        <taxon>Satyrini</taxon>
        <taxon>Parargina</taxon>
        <taxon>Pararge</taxon>
    </lineage>
</organism>
<feature type="compositionally biased region" description="Basic and acidic residues" evidence="1">
    <location>
        <begin position="17"/>
        <end position="28"/>
    </location>
</feature>
<keyword evidence="4" id="KW-1185">Reference proteome</keyword>
<feature type="region of interest" description="Disordered" evidence="1">
    <location>
        <begin position="1"/>
        <end position="30"/>
    </location>
</feature>
<dbReference type="Proteomes" id="UP000838756">
    <property type="component" value="Unassembled WGS sequence"/>
</dbReference>
<dbReference type="AlphaFoldDB" id="A0A8S4QZR4"/>
<evidence type="ECO:0000313" key="4">
    <source>
        <dbReference type="Proteomes" id="UP000838756"/>
    </source>
</evidence>
<evidence type="ECO:0000259" key="2">
    <source>
        <dbReference type="Pfam" id="PF23055"/>
    </source>
</evidence>
<dbReference type="PANTHER" id="PTHR33327">
    <property type="entry name" value="ENDONUCLEASE"/>
    <property type="match status" value="1"/>
</dbReference>
<protein>
    <submittedName>
        <fullName evidence="3">Jg997 protein</fullName>
    </submittedName>
</protein>
<name>A0A8S4QZR4_9NEOP</name>